<evidence type="ECO:0000256" key="1">
    <source>
        <dbReference type="ARBA" id="ARBA00004202"/>
    </source>
</evidence>
<proteinExistence type="predicted"/>
<name>A0A9D2H5Y7_9MICO</name>
<accession>A0A9D2H5Y7</accession>
<dbReference type="GO" id="GO:0046677">
    <property type="term" value="P:response to antibiotic"/>
    <property type="evidence" value="ECO:0007669"/>
    <property type="project" value="UniProtKB-KW"/>
</dbReference>
<evidence type="ECO:0000256" key="6">
    <source>
        <dbReference type="SAM" id="MobiDB-lite"/>
    </source>
</evidence>
<keyword evidence="5" id="KW-0046">Antibiotic resistance</keyword>
<sequence length="380" mass="40580">MGRVTNTPGQRGTAVRDEPAEDADLSPSPPKPAETAPDAARRLGEETRADDAPSVPPVDDDTPTAAESDASGDGDREESEISVDGDLDEVEASRDRRVDDAEPFGDRELHNAEPLHDSQLDDAEPFGTGLALELRGVVKTYRGEPAVAGIDLSVPAGSFYGLVGPNGAGKTTTLSMISGLLRADRGEIRVFGEDARADPRTAKRLMGVLPDRMRTFDRLSGRQLLHYVGSLRGLSGRVTRERADELAETFDLASALGRPVSDYSTGMTKKLMLACAMIHAPRLLVLDEPFESVDPISSQKLLDVLRTYVAGGGTVILSGHSMSLIERMCTRISVLVTGQVLAEGTVDEVRGEMTLEQRFIDLSGSGVEGGGLEWLHTSSA</sequence>
<evidence type="ECO:0000256" key="4">
    <source>
        <dbReference type="ARBA" id="ARBA00022840"/>
    </source>
</evidence>
<dbReference type="InterPro" id="IPR027417">
    <property type="entry name" value="P-loop_NTPase"/>
</dbReference>
<dbReference type="SUPFAM" id="SSF52540">
    <property type="entry name" value="P-loop containing nucleoside triphosphate hydrolases"/>
    <property type="match status" value="1"/>
</dbReference>
<dbReference type="InterPro" id="IPR003439">
    <property type="entry name" value="ABC_transporter-like_ATP-bd"/>
</dbReference>
<dbReference type="InterPro" id="IPR003593">
    <property type="entry name" value="AAA+_ATPase"/>
</dbReference>
<dbReference type="GO" id="GO:0005524">
    <property type="term" value="F:ATP binding"/>
    <property type="evidence" value="ECO:0007669"/>
    <property type="project" value="UniProtKB-KW"/>
</dbReference>
<dbReference type="SMART" id="SM00382">
    <property type="entry name" value="AAA"/>
    <property type="match status" value="1"/>
</dbReference>
<reference evidence="8" key="2">
    <citation type="submission" date="2021-04" db="EMBL/GenBank/DDBJ databases">
        <authorList>
            <person name="Gilroy R."/>
        </authorList>
    </citation>
    <scope>NUCLEOTIDE SEQUENCE</scope>
    <source>
        <strain evidence="8">ChiHjej8B7-3636</strain>
    </source>
</reference>
<feature type="compositionally biased region" description="Polar residues" evidence="6">
    <location>
        <begin position="1"/>
        <end position="10"/>
    </location>
</feature>
<comment type="caution">
    <text evidence="8">The sequence shown here is derived from an EMBL/GenBank/DDBJ whole genome shotgun (WGS) entry which is preliminary data.</text>
</comment>
<reference evidence="8" key="1">
    <citation type="journal article" date="2021" name="PeerJ">
        <title>Extensive microbial diversity within the chicken gut microbiome revealed by metagenomics and culture.</title>
        <authorList>
            <person name="Gilroy R."/>
            <person name="Ravi A."/>
            <person name="Getino M."/>
            <person name="Pursley I."/>
            <person name="Horton D.L."/>
            <person name="Alikhan N.F."/>
            <person name="Baker D."/>
            <person name="Gharbi K."/>
            <person name="Hall N."/>
            <person name="Watson M."/>
            <person name="Adriaenssens E.M."/>
            <person name="Foster-Nyarko E."/>
            <person name="Jarju S."/>
            <person name="Secka A."/>
            <person name="Antonio M."/>
            <person name="Oren A."/>
            <person name="Chaudhuri R.R."/>
            <person name="La Ragione R."/>
            <person name="Hildebrand F."/>
            <person name="Pallen M.J."/>
        </authorList>
    </citation>
    <scope>NUCLEOTIDE SEQUENCE</scope>
    <source>
        <strain evidence="8">ChiHjej8B7-3636</strain>
    </source>
</reference>
<evidence type="ECO:0000313" key="9">
    <source>
        <dbReference type="Proteomes" id="UP000824220"/>
    </source>
</evidence>
<feature type="region of interest" description="Disordered" evidence="6">
    <location>
        <begin position="1"/>
        <end position="124"/>
    </location>
</feature>
<dbReference type="EMBL" id="DXAM01000053">
    <property type="protein sequence ID" value="HJA04011.1"/>
    <property type="molecule type" value="Genomic_DNA"/>
</dbReference>
<feature type="compositionally biased region" description="Acidic residues" evidence="6">
    <location>
        <begin position="70"/>
        <end position="90"/>
    </location>
</feature>
<dbReference type="PANTHER" id="PTHR42711:SF19">
    <property type="entry name" value="DOXORUBICIN RESISTANCE ATP-BINDING PROTEIN DRRA"/>
    <property type="match status" value="1"/>
</dbReference>
<dbReference type="AlphaFoldDB" id="A0A9D2H5Y7"/>
<dbReference type="Pfam" id="PF00005">
    <property type="entry name" value="ABC_tran"/>
    <property type="match status" value="1"/>
</dbReference>
<keyword evidence="4 8" id="KW-0067">ATP-binding</keyword>
<dbReference type="Gene3D" id="3.40.50.300">
    <property type="entry name" value="P-loop containing nucleotide triphosphate hydrolases"/>
    <property type="match status" value="1"/>
</dbReference>
<feature type="domain" description="ABC transporter" evidence="7">
    <location>
        <begin position="132"/>
        <end position="362"/>
    </location>
</feature>
<organism evidence="8 9">
    <name type="scientific">Candidatus Microbacterium stercoravium</name>
    <dbReference type="NCBI Taxonomy" id="2838697"/>
    <lineage>
        <taxon>Bacteria</taxon>
        <taxon>Bacillati</taxon>
        <taxon>Actinomycetota</taxon>
        <taxon>Actinomycetes</taxon>
        <taxon>Micrococcales</taxon>
        <taxon>Microbacteriaceae</taxon>
        <taxon>Microbacterium</taxon>
    </lineage>
</organism>
<evidence type="ECO:0000313" key="8">
    <source>
        <dbReference type="EMBL" id="HJA04011.1"/>
    </source>
</evidence>
<feature type="compositionally biased region" description="Basic and acidic residues" evidence="6">
    <location>
        <begin position="39"/>
        <end position="51"/>
    </location>
</feature>
<gene>
    <name evidence="8" type="ORF">H9800_04045</name>
</gene>
<evidence type="ECO:0000256" key="2">
    <source>
        <dbReference type="ARBA" id="ARBA00022448"/>
    </source>
</evidence>
<dbReference type="Proteomes" id="UP000824220">
    <property type="component" value="Unassembled WGS sequence"/>
</dbReference>
<feature type="compositionally biased region" description="Basic and acidic residues" evidence="6">
    <location>
        <begin position="91"/>
        <end position="119"/>
    </location>
</feature>
<dbReference type="CDD" id="cd03230">
    <property type="entry name" value="ABC_DR_subfamily_A"/>
    <property type="match status" value="1"/>
</dbReference>
<keyword evidence="3" id="KW-0547">Nucleotide-binding</keyword>
<evidence type="ECO:0000256" key="3">
    <source>
        <dbReference type="ARBA" id="ARBA00022741"/>
    </source>
</evidence>
<evidence type="ECO:0000256" key="5">
    <source>
        <dbReference type="ARBA" id="ARBA00023251"/>
    </source>
</evidence>
<dbReference type="PANTHER" id="PTHR42711">
    <property type="entry name" value="ABC TRANSPORTER ATP-BINDING PROTEIN"/>
    <property type="match status" value="1"/>
</dbReference>
<dbReference type="GO" id="GO:0016887">
    <property type="term" value="F:ATP hydrolysis activity"/>
    <property type="evidence" value="ECO:0007669"/>
    <property type="project" value="InterPro"/>
</dbReference>
<dbReference type="InterPro" id="IPR050763">
    <property type="entry name" value="ABC_transporter_ATP-binding"/>
</dbReference>
<dbReference type="GO" id="GO:0005886">
    <property type="term" value="C:plasma membrane"/>
    <property type="evidence" value="ECO:0007669"/>
    <property type="project" value="UniProtKB-SubCell"/>
</dbReference>
<comment type="subcellular location">
    <subcellularLocation>
        <location evidence="1">Cell membrane</location>
        <topology evidence="1">Peripheral membrane protein</topology>
    </subcellularLocation>
</comment>
<evidence type="ECO:0000259" key="7">
    <source>
        <dbReference type="PROSITE" id="PS50893"/>
    </source>
</evidence>
<keyword evidence="2" id="KW-0813">Transport</keyword>
<dbReference type="PROSITE" id="PS50893">
    <property type="entry name" value="ABC_TRANSPORTER_2"/>
    <property type="match status" value="1"/>
</dbReference>
<protein>
    <submittedName>
        <fullName evidence="8">ATP-binding cassette domain-containing protein</fullName>
    </submittedName>
</protein>